<dbReference type="EMBL" id="LLZZ01000113">
    <property type="protein sequence ID" value="KTB05465.1"/>
    <property type="molecule type" value="Genomic_DNA"/>
</dbReference>
<evidence type="ECO:0000256" key="9">
    <source>
        <dbReference type="ARBA" id="ARBA00047761"/>
    </source>
</evidence>
<comment type="subcellular location">
    <subcellularLocation>
        <location evidence="1 12">Nucleus</location>
    </subcellularLocation>
</comment>
<dbReference type="PhylomeDB" id="A0A0W0CC34"/>
<dbReference type="InterPro" id="IPR039693">
    <property type="entry name" value="Rtr1/RPAP2"/>
</dbReference>
<evidence type="ECO:0000256" key="8">
    <source>
        <dbReference type="ARBA" id="ARBA00023242"/>
    </source>
</evidence>
<comment type="catalytic activity">
    <reaction evidence="10 12">
        <text>O-phospho-L-threonyl-[protein] + H2O = L-threonyl-[protein] + phosphate</text>
        <dbReference type="Rhea" id="RHEA:47004"/>
        <dbReference type="Rhea" id="RHEA-COMP:11060"/>
        <dbReference type="Rhea" id="RHEA-COMP:11605"/>
        <dbReference type="ChEBI" id="CHEBI:15377"/>
        <dbReference type="ChEBI" id="CHEBI:30013"/>
        <dbReference type="ChEBI" id="CHEBI:43474"/>
        <dbReference type="ChEBI" id="CHEBI:61977"/>
        <dbReference type="EC" id="3.1.3.16"/>
    </reaction>
</comment>
<dbReference type="InterPro" id="IPR007308">
    <property type="entry name" value="Rtr1/RPAP2_dom"/>
</dbReference>
<evidence type="ECO:0000256" key="7">
    <source>
        <dbReference type="ARBA" id="ARBA00022912"/>
    </source>
</evidence>
<dbReference type="PANTHER" id="PTHR14732">
    <property type="entry name" value="RNA POLYMERASE II SUBUNIT B1 CTD PHOSPHATASE RPAP2-RELATED"/>
    <property type="match status" value="1"/>
</dbReference>
<evidence type="ECO:0000256" key="6">
    <source>
        <dbReference type="ARBA" id="ARBA00022833"/>
    </source>
</evidence>
<dbReference type="Proteomes" id="UP000054886">
    <property type="component" value="Unassembled WGS sequence"/>
</dbReference>
<evidence type="ECO:0000313" key="13">
    <source>
        <dbReference type="EMBL" id="KTB05465.1"/>
    </source>
</evidence>
<keyword evidence="3 12" id="KW-0479">Metal-binding</keyword>
<comment type="similarity">
    <text evidence="2 11 12">Belongs to the RPAP2 family.</text>
</comment>
<organism evidence="13 14">
    <name type="scientific">Candida glabrata</name>
    <name type="common">Yeast</name>
    <name type="synonym">Torulopsis glabrata</name>
    <dbReference type="NCBI Taxonomy" id="5478"/>
    <lineage>
        <taxon>Eukaryota</taxon>
        <taxon>Fungi</taxon>
        <taxon>Dikarya</taxon>
        <taxon>Ascomycota</taxon>
        <taxon>Saccharomycotina</taxon>
        <taxon>Saccharomycetes</taxon>
        <taxon>Saccharomycetales</taxon>
        <taxon>Saccharomycetaceae</taxon>
        <taxon>Nakaseomyces</taxon>
    </lineage>
</organism>
<protein>
    <recommendedName>
        <fullName evidence="12">RNA polymerase II subunit B1 CTD phosphatase RPAP2 homolog</fullName>
        <ecNumber evidence="12">3.1.3.16</ecNumber>
    </recommendedName>
</protein>
<evidence type="ECO:0000256" key="10">
    <source>
        <dbReference type="ARBA" id="ARBA00048336"/>
    </source>
</evidence>
<dbReference type="GO" id="GO:0005634">
    <property type="term" value="C:nucleus"/>
    <property type="evidence" value="ECO:0007669"/>
    <property type="project" value="UniProtKB-SubCell"/>
</dbReference>
<evidence type="ECO:0000256" key="12">
    <source>
        <dbReference type="RuleBase" id="RU367080"/>
    </source>
</evidence>
<comment type="catalytic activity">
    <reaction evidence="9 12">
        <text>O-phospho-L-seryl-[protein] + H2O = L-seryl-[protein] + phosphate</text>
        <dbReference type="Rhea" id="RHEA:20629"/>
        <dbReference type="Rhea" id="RHEA-COMP:9863"/>
        <dbReference type="Rhea" id="RHEA-COMP:11604"/>
        <dbReference type="ChEBI" id="CHEBI:15377"/>
        <dbReference type="ChEBI" id="CHEBI:29999"/>
        <dbReference type="ChEBI" id="CHEBI:43474"/>
        <dbReference type="ChEBI" id="CHEBI:83421"/>
        <dbReference type="EC" id="3.1.3.16"/>
    </reaction>
</comment>
<evidence type="ECO:0000313" key="14">
    <source>
        <dbReference type="Proteomes" id="UP000054886"/>
    </source>
</evidence>
<dbReference type="VEuPathDB" id="FungiDB:B1J91_I06875g"/>
<reference evidence="13 14" key="1">
    <citation type="submission" date="2015-10" db="EMBL/GenBank/DDBJ databases">
        <title>Draft genomes sequences of Candida glabrata isolates 1A, 1B, 2A, 2B, 3A and 3B.</title>
        <authorList>
            <person name="Haavelsrud O.E."/>
            <person name="Gaustad P."/>
        </authorList>
    </citation>
    <scope>NUCLEOTIDE SEQUENCE [LARGE SCALE GENOMIC DNA]</scope>
    <source>
        <strain evidence="13">910700640</strain>
    </source>
</reference>
<dbReference type="VEuPathDB" id="FungiDB:GWK60_I02365"/>
<evidence type="ECO:0000256" key="5">
    <source>
        <dbReference type="ARBA" id="ARBA00022801"/>
    </source>
</evidence>
<evidence type="ECO:0000256" key="3">
    <source>
        <dbReference type="ARBA" id="ARBA00022723"/>
    </source>
</evidence>
<dbReference type="GO" id="GO:0043175">
    <property type="term" value="F:RNA polymerase core enzyme binding"/>
    <property type="evidence" value="ECO:0007669"/>
    <property type="project" value="UniProtKB-UniRule"/>
</dbReference>
<dbReference type="VEuPathDB" id="FungiDB:GW608_I02365"/>
<keyword evidence="6 12" id="KW-0862">Zinc</keyword>
<keyword evidence="8 12" id="KW-0539">Nucleus</keyword>
<dbReference type="PANTHER" id="PTHR14732:SF0">
    <property type="entry name" value="RNA POLYMERASE II SUBUNIT B1 CTD PHOSPHATASE RPAP2-RELATED"/>
    <property type="match status" value="1"/>
</dbReference>
<comment type="function">
    <text evidence="12">Putative RNA polymerase II subunit B1 C-terminal domain (CTD) phosphatase involved in RNA polymerase II transcription regulation.</text>
</comment>
<dbReference type="Pfam" id="PF04181">
    <property type="entry name" value="RPAP2_Rtr1"/>
    <property type="match status" value="1"/>
</dbReference>
<evidence type="ECO:0000256" key="1">
    <source>
        <dbReference type="ARBA" id="ARBA00004123"/>
    </source>
</evidence>
<dbReference type="GO" id="GO:0008270">
    <property type="term" value="F:zinc ion binding"/>
    <property type="evidence" value="ECO:0007669"/>
    <property type="project" value="UniProtKB-KW"/>
</dbReference>
<accession>A0A0W0CC34</accession>
<dbReference type="GO" id="GO:0008420">
    <property type="term" value="F:RNA polymerase II CTD heptapeptide repeat phosphatase activity"/>
    <property type="evidence" value="ECO:0007669"/>
    <property type="project" value="UniProtKB-UniRule"/>
</dbReference>
<dbReference type="GO" id="GO:0006366">
    <property type="term" value="P:transcription by RNA polymerase II"/>
    <property type="evidence" value="ECO:0007669"/>
    <property type="project" value="EnsemblFungi"/>
</dbReference>
<name>A0A0W0CC34_CANGB</name>
<dbReference type="VEuPathDB" id="FungiDB:CAGL0I06875g"/>
<dbReference type="PROSITE" id="PS51479">
    <property type="entry name" value="ZF_RTR1"/>
    <property type="match status" value="1"/>
</dbReference>
<keyword evidence="7 12" id="KW-0904">Protein phosphatase</keyword>
<dbReference type="AlphaFoldDB" id="A0A0W0CC34"/>
<dbReference type="VEuPathDB" id="FungiDB:GVI51_I06699"/>
<dbReference type="OMA" id="CCKEHYQ"/>
<proteinExistence type="inferred from homology"/>
<keyword evidence="5 12" id="KW-0378">Hydrolase</keyword>
<evidence type="ECO:0000256" key="4">
    <source>
        <dbReference type="ARBA" id="ARBA00022771"/>
    </source>
</evidence>
<dbReference type="EC" id="3.1.3.16" evidence="12"/>
<sequence>MISKQDVCEMLRPFQKHRQLSIREGEVISLEILTLLCDDYCGDEGTLKYLARLMTPELYADLVDERNLNQRCGYPLCSGAPERIRDPFSVDQVTKQFLWENNPYAYLSKYCNKFHFRCSQFFQVQLSEEAIFARTGVHLLEDTQEMRQTQDDKFNVTLFEELLREKASEEDIKSLVAGLKRLGLDASQDGEDGDEQLEVDLSKWLEQIKIVENKDPPMLGDLVKD</sequence>
<dbReference type="InterPro" id="IPR038534">
    <property type="entry name" value="Rtr1/RPAP2_sf"/>
</dbReference>
<comment type="caution">
    <text evidence="13">The sequence shown here is derived from an EMBL/GenBank/DDBJ whole genome shotgun (WGS) entry which is preliminary data.</text>
</comment>
<gene>
    <name evidence="13" type="ORF">AO440_002631</name>
</gene>
<evidence type="ECO:0000256" key="11">
    <source>
        <dbReference type="PROSITE-ProRule" id="PRU00812"/>
    </source>
</evidence>
<evidence type="ECO:0000256" key="2">
    <source>
        <dbReference type="ARBA" id="ARBA00005676"/>
    </source>
</evidence>
<dbReference type="GO" id="GO:0005737">
    <property type="term" value="C:cytoplasm"/>
    <property type="evidence" value="ECO:0007669"/>
    <property type="project" value="EnsemblFungi"/>
</dbReference>
<keyword evidence="4 12" id="KW-0863">Zinc-finger</keyword>
<dbReference type="OrthoDB" id="2590500at2759"/>
<dbReference type="Gene3D" id="1.25.40.820">
    <property type="match status" value="1"/>
</dbReference>